<comment type="caution">
    <text evidence="3">The sequence shown here is derived from an EMBL/GenBank/DDBJ whole genome shotgun (WGS) entry which is preliminary data.</text>
</comment>
<feature type="compositionally biased region" description="Pro residues" evidence="1">
    <location>
        <begin position="713"/>
        <end position="729"/>
    </location>
</feature>
<evidence type="ECO:0000313" key="4">
    <source>
        <dbReference type="Proteomes" id="UP000612055"/>
    </source>
</evidence>
<feature type="compositionally biased region" description="Pro residues" evidence="1">
    <location>
        <begin position="1205"/>
        <end position="1221"/>
    </location>
</feature>
<keyword evidence="2" id="KW-1133">Transmembrane helix</keyword>
<feature type="compositionally biased region" description="Acidic residues" evidence="1">
    <location>
        <begin position="410"/>
        <end position="420"/>
    </location>
</feature>
<keyword evidence="2" id="KW-0472">Membrane</keyword>
<dbReference type="PANTHER" id="PTHR36970:SF1">
    <property type="entry name" value="BESTROPHIN HOMOLOG"/>
    <property type="match status" value="1"/>
</dbReference>
<evidence type="ECO:0000256" key="1">
    <source>
        <dbReference type="SAM" id="MobiDB-lite"/>
    </source>
</evidence>
<feature type="compositionally biased region" description="Basic residues" evidence="1">
    <location>
        <begin position="376"/>
        <end position="385"/>
    </location>
</feature>
<proteinExistence type="predicted"/>
<dbReference type="Proteomes" id="UP000612055">
    <property type="component" value="Unassembled WGS sequence"/>
</dbReference>
<feature type="region of interest" description="Disordered" evidence="1">
    <location>
        <begin position="1008"/>
        <end position="1287"/>
    </location>
</feature>
<sequence>MGVACLSVAVCYENDFRYNMDFTLVATGTTFPLVFTIQQAFARRERATVLIANMKASLVALYYMHRDWDQSENFPHSLGNNKLQWAQKVKAVLEELCLSCSRYLTAQDKYESIAERRLVAKKNDELFELFVHKLDVGPRETPHFTRRVWHAEQQDPGHVHLMDCYRALSLLSVFNEQLTLKAGYTRGGEGGMSRTNQYLRYIISNLEELRMIREYRTPYMMRTACGILLHIFAIILAPYFAHFCDSWINLGNDEDTCPAGYAAAIVYVMIVMLLYHIQVDIEMPFDEKGLDDVFFMTTAELDESMGMHPSLSRRSSMDMDSVLGGMSPRESSRTNLHGMGMGMGMGGMGGVAMGSMGGMGGDPFAGYSPAGTTPHAHGHSHHHAFSAKDLQSGKPLRTIPSDHELRDPGGDEAEDPEGQGTCEEDVLIEHVLPQGRYPLGSGYIANGNGNGQISPTRRSLSPPRAFSPALSGSFGTLSLPAGSACTFRISPSGTPDQLFLTSTSLAGSSAYVCPTADCSARTNLTEGVTSLPASAFPAGVWLYASTPTAAASIQFTTLALSCSAVGETPLLLSTGPANASDLSSAPTYSLCVTAPNLASGVVFSWGWSLPTLPASFNATGFYALVKPFDLALPAGEYDIAMNRAVGARGVPMTIRLMLTRGSGAAPLQFTAAATAQALPAGVTRGAVEFFVPPGTADQAASIIFGLVKAYAKPPSPPSPPPPPRAPSPPFGDTCRPASSPRPVTYNALFATASSPFDSVASGINGTADPSTLTGGCAFAFPAATPDGNIAVHHLHFTSPADPSARTLAWFSGGAKRLMSPGDIVTLPAPSTATSLAALLSGDGSYSALLVEHMAELESCVADNTIPVTLRPTAAPTVGLTACSAIPNLVTADEMAELDPTSTLPAGALLDFSFGWDMGALPTLFAGGFTASAGPFAFPTDRVLPRGWYNLTLLPSDMPPFSSINITLDPKSADPIAFSLPGAVYIARDATAVAVTLTVDAPAPGATSVGVRLRHMPSPPPPPPQPPSPPTPPPRNPLPPSPKPPSPAPPSPAPLPPSPQPPSPAPSPLAPSPSPAPPAPSPPGPTPPAPAAPYPPSPINPSPSAPISPKPAYPPTAPSPPAYSGPSASTPTYAPPSPQPPADGYPMASPPAYAPHMPPPAYPSVYGTPYPPSPAPPTYGSSPAPPPQSAPANGVPSVPAPLSAPTSPPPSSPATTSPPPSSPATTARLSSPPPTAPSSSGPTQTPPPSPRALLLNSPPPAGSGTAQVGEQGATPPPPPPASTGAAGRTGASVGLLLASALLGAAVILAMA</sequence>
<dbReference type="PANTHER" id="PTHR36970">
    <property type="entry name" value="UNNAMED PRODUCT"/>
    <property type="match status" value="1"/>
</dbReference>
<feature type="region of interest" description="Disordered" evidence="1">
    <location>
        <begin position="713"/>
        <end position="737"/>
    </location>
</feature>
<organism evidence="3 4">
    <name type="scientific">Edaphochlamys debaryana</name>
    <dbReference type="NCBI Taxonomy" id="47281"/>
    <lineage>
        <taxon>Eukaryota</taxon>
        <taxon>Viridiplantae</taxon>
        <taxon>Chlorophyta</taxon>
        <taxon>core chlorophytes</taxon>
        <taxon>Chlorophyceae</taxon>
        <taxon>CS clade</taxon>
        <taxon>Chlamydomonadales</taxon>
        <taxon>Chlamydomonadales incertae sedis</taxon>
        <taxon>Edaphochlamys</taxon>
    </lineage>
</organism>
<accession>A0A835YC29</accession>
<name>A0A835YC29_9CHLO</name>
<feature type="region of interest" description="Disordered" evidence="1">
    <location>
        <begin position="370"/>
        <end position="420"/>
    </location>
</feature>
<feature type="transmembrane region" description="Helical" evidence="2">
    <location>
        <begin position="219"/>
        <end position="239"/>
    </location>
</feature>
<feature type="compositionally biased region" description="Pro residues" evidence="1">
    <location>
        <begin position="1016"/>
        <end position="1122"/>
    </location>
</feature>
<dbReference type="PRINTS" id="PR01217">
    <property type="entry name" value="PRICHEXTENSN"/>
</dbReference>
<feature type="transmembrane region" description="Helical" evidence="2">
    <location>
        <begin position="336"/>
        <end position="359"/>
    </location>
</feature>
<feature type="region of interest" description="Disordered" evidence="1">
    <location>
        <begin position="307"/>
        <end position="333"/>
    </location>
</feature>
<feature type="compositionally biased region" description="Pro residues" evidence="1">
    <location>
        <begin position="1132"/>
        <end position="1161"/>
    </location>
</feature>
<feature type="compositionally biased region" description="Pro residues" evidence="1">
    <location>
        <begin position="1168"/>
        <end position="1188"/>
    </location>
</feature>
<dbReference type="EMBL" id="JAEHOE010000005">
    <property type="protein sequence ID" value="KAG2499861.1"/>
    <property type="molecule type" value="Genomic_DNA"/>
</dbReference>
<feature type="compositionally biased region" description="Low complexity" evidence="1">
    <location>
        <begin position="1189"/>
        <end position="1204"/>
    </location>
</feature>
<feature type="compositionally biased region" description="Basic and acidic residues" evidence="1">
    <location>
        <begin position="400"/>
        <end position="409"/>
    </location>
</feature>
<gene>
    <name evidence="3" type="ORF">HYH03_002152</name>
</gene>
<keyword evidence="4" id="KW-1185">Reference proteome</keyword>
<feature type="compositionally biased region" description="Low complexity" evidence="1">
    <location>
        <begin position="310"/>
        <end position="323"/>
    </location>
</feature>
<evidence type="ECO:0000313" key="3">
    <source>
        <dbReference type="EMBL" id="KAG2499861.1"/>
    </source>
</evidence>
<feature type="transmembrane region" description="Helical" evidence="2">
    <location>
        <begin position="259"/>
        <end position="277"/>
    </location>
</feature>
<dbReference type="OrthoDB" id="536576at2759"/>
<protein>
    <submittedName>
        <fullName evidence="3">Uncharacterized protein</fullName>
    </submittedName>
</protein>
<keyword evidence="2" id="KW-0812">Transmembrane</keyword>
<reference evidence="3" key="1">
    <citation type="journal article" date="2020" name="bioRxiv">
        <title>Comparative genomics of Chlamydomonas.</title>
        <authorList>
            <person name="Craig R.J."/>
            <person name="Hasan A.R."/>
            <person name="Ness R.W."/>
            <person name="Keightley P.D."/>
        </authorList>
    </citation>
    <scope>NUCLEOTIDE SEQUENCE</scope>
    <source>
        <strain evidence="3">CCAP 11/70</strain>
    </source>
</reference>
<evidence type="ECO:0000256" key="2">
    <source>
        <dbReference type="SAM" id="Phobius"/>
    </source>
</evidence>